<protein>
    <submittedName>
        <fullName evidence="2">Uncharacterized protein</fullName>
    </submittedName>
</protein>
<evidence type="ECO:0000313" key="3">
    <source>
        <dbReference type="Proteomes" id="UP000231586"/>
    </source>
</evidence>
<dbReference type="RefSeq" id="WP_100349040.1">
    <property type="nucleotide sequence ID" value="NZ_PGTZ01000006.1"/>
</dbReference>
<evidence type="ECO:0000256" key="1">
    <source>
        <dbReference type="SAM" id="MobiDB-lite"/>
    </source>
</evidence>
<comment type="caution">
    <text evidence="2">The sequence shown here is derived from an EMBL/GenBank/DDBJ whole genome shotgun (WGS) entry which is preliminary data.</text>
</comment>
<feature type="compositionally biased region" description="Basic and acidic residues" evidence="1">
    <location>
        <begin position="97"/>
        <end position="106"/>
    </location>
</feature>
<dbReference type="EMBL" id="PGTZ01000006">
    <property type="protein sequence ID" value="PJI95127.1"/>
    <property type="molecule type" value="Genomic_DNA"/>
</dbReference>
<feature type="region of interest" description="Disordered" evidence="1">
    <location>
        <begin position="82"/>
        <end position="130"/>
    </location>
</feature>
<dbReference type="AlphaFoldDB" id="A0A2M8WW32"/>
<dbReference type="OrthoDB" id="4729789at2"/>
<name>A0A2M8WW32_9MICO</name>
<organism evidence="2 3">
    <name type="scientific">Luteimicrobium subarcticum</name>
    <dbReference type="NCBI Taxonomy" id="620910"/>
    <lineage>
        <taxon>Bacteria</taxon>
        <taxon>Bacillati</taxon>
        <taxon>Actinomycetota</taxon>
        <taxon>Actinomycetes</taxon>
        <taxon>Micrococcales</taxon>
        <taxon>Luteimicrobium</taxon>
    </lineage>
</organism>
<evidence type="ECO:0000313" key="2">
    <source>
        <dbReference type="EMBL" id="PJI95127.1"/>
    </source>
</evidence>
<reference evidence="2 3" key="1">
    <citation type="submission" date="2017-11" db="EMBL/GenBank/DDBJ databases">
        <title>Genomic Encyclopedia of Archaeal and Bacterial Type Strains, Phase II (KMG-II): From Individual Species to Whole Genera.</title>
        <authorList>
            <person name="Goeker M."/>
        </authorList>
    </citation>
    <scope>NUCLEOTIDE SEQUENCE [LARGE SCALE GENOMIC DNA]</scope>
    <source>
        <strain evidence="2 3">DSM 22413</strain>
    </source>
</reference>
<gene>
    <name evidence="2" type="ORF">CLV34_0981</name>
</gene>
<accession>A0A2M8WW32</accession>
<sequence length="130" mass="13556">MSPSFDRPRLRAARDALEAAAAAPRGEAVEQLAEARGLVDAALDEAMAESLLDGASMRSVALDAGVAPNTVPPRLARTAALAAYSGPDGRVSAEGVTRARYDRERGTPPPDPAPGTGPDVVPLRFRRRQG</sequence>
<proteinExistence type="predicted"/>
<keyword evidence="3" id="KW-1185">Reference proteome</keyword>
<dbReference type="Proteomes" id="UP000231586">
    <property type="component" value="Unassembled WGS sequence"/>
</dbReference>